<dbReference type="EC" id="6.3.2.6" evidence="8"/>
<dbReference type="Gene3D" id="3.30.470.20">
    <property type="entry name" value="ATP-grasp fold, B domain"/>
    <property type="match status" value="1"/>
</dbReference>
<keyword evidence="6 8" id="KW-0067">ATP-binding</keyword>
<dbReference type="GO" id="GO:0006189">
    <property type="term" value="P:'de novo' IMP biosynthetic process"/>
    <property type="evidence" value="ECO:0007669"/>
    <property type="project" value="UniProtKB-UniRule"/>
</dbReference>
<dbReference type="InterPro" id="IPR018236">
    <property type="entry name" value="SAICAR_synthetase_CS"/>
</dbReference>
<name>A0A0F4HG11_LIMFE</name>
<dbReference type="AlphaFoldDB" id="A0A0F4HG11"/>
<dbReference type="GO" id="GO:0009236">
    <property type="term" value="P:cobalamin biosynthetic process"/>
    <property type="evidence" value="ECO:0007669"/>
    <property type="project" value="InterPro"/>
</dbReference>
<reference evidence="11 15" key="2">
    <citation type="submission" date="2018-01" db="EMBL/GenBank/DDBJ databases">
        <title>Draft genome sequence of the feruloyl esterase-producing strain Lactobacillus fermentum CRL 1446, isolated from artisanal goat milk cheese.</title>
        <authorList>
            <person name="Abeijon Mukdsi M.C."/>
            <person name="Saavedra L."/>
            <person name="Gauffin Cano M.P."/>
            <person name="Hebert E.M."/>
            <person name="Medina R.B."/>
        </authorList>
    </citation>
    <scope>NUCLEOTIDE SEQUENCE [LARGE SCALE GENOMIC DNA]</scope>
    <source>
        <strain evidence="11 15">CRL 1446</strain>
    </source>
</reference>
<dbReference type="OrthoDB" id="9801549at2"/>
<sequence>MEEKLLYAGKAKEMWTTEDEDQLRVVYLDQATQLNGKQKEHFAGKGAAAHAISDLVFHYLIDHGIETHFIKKLSATEDLVEKCAMVPLEFVTRNTVAGHFASRFGLEEGTALPQPVEENFYKDDELDDPFINESAAVALKMVTPAEFDRCWAICRQVDQLLTPLFEKAGMQLVDFKLEFGRRSRDNQIILADEFSPDNCRLWDTTTHHHLDKDVFRRNLADLTTTYQEVYARLQAALKED</sequence>
<evidence type="ECO:0000313" key="16">
    <source>
        <dbReference type="Proteomes" id="UP000503169"/>
    </source>
</evidence>
<dbReference type="PATRIC" id="fig|1613.32.peg.837"/>
<gene>
    <name evidence="8 12" type="primary">purC</name>
    <name evidence="10" type="ORF">BUW47_04595</name>
    <name evidence="11" type="ORF">C1Y38_07805</name>
    <name evidence="12" type="ORF">HCY95_00148</name>
    <name evidence="13" type="ORF">P8634_00695</name>
</gene>
<dbReference type="Proteomes" id="UP000185427">
    <property type="component" value="Chromosome"/>
</dbReference>
<evidence type="ECO:0000313" key="10">
    <source>
        <dbReference type="EMBL" id="APU45755.1"/>
    </source>
</evidence>
<comment type="similarity">
    <text evidence="2 8">Belongs to the SAICAR synthetase family.</text>
</comment>
<dbReference type="Proteomes" id="UP001218104">
    <property type="component" value="Chromosome"/>
</dbReference>
<evidence type="ECO:0000256" key="7">
    <source>
        <dbReference type="ARBA" id="ARBA00048475"/>
    </source>
</evidence>
<accession>A0A0F4HG11</accession>
<evidence type="ECO:0000259" key="9">
    <source>
        <dbReference type="Pfam" id="PF01259"/>
    </source>
</evidence>
<dbReference type="Pfam" id="PF01259">
    <property type="entry name" value="SAICAR_synt"/>
    <property type="match status" value="1"/>
</dbReference>
<dbReference type="PANTHER" id="PTHR43599">
    <property type="entry name" value="MULTIFUNCTIONAL PROTEIN ADE2"/>
    <property type="match status" value="1"/>
</dbReference>
<dbReference type="InterPro" id="IPR033934">
    <property type="entry name" value="SAICAR_synt_PurC"/>
</dbReference>
<proteinExistence type="inferred from homology"/>
<evidence type="ECO:0000313" key="14">
    <source>
        <dbReference type="Proteomes" id="UP000185427"/>
    </source>
</evidence>
<dbReference type="InterPro" id="IPR050089">
    <property type="entry name" value="SAICAR_synthetase"/>
</dbReference>
<evidence type="ECO:0000313" key="12">
    <source>
        <dbReference type="EMBL" id="QIX57754.1"/>
    </source>
</evidence>
<keyword evidence="3 8" id="KW-0436">Ligase</keyword>
<dbReference type="EMBL" id="CP050919">
    <property type="protein sequence ID" value="QIX57754.1"/>
    <property type="molecule type" value="Genomic_DNA"/>
</dbReference>
<dbReference type="GO" id="GO:0005524">
    <property type="term" value="F:ATP binding"/>
    <property type="evidence" value="ECO:0007669"/>
    <property type="project" value="UniProtKB-KW"/>
</dbReference>
<comment type="pathway">
    <text evidence="1 8">Purine metabolism; IMP biosynthesis via de novo pathway; 5-amino-1-(5-phospho-D-ribosyl)imidazole-4-carboxamide from 5-amino-1-(5-phospho-D-ribosyl)imidazole-4-carboxylate: step 1/2.</text>
</comment>
<dbReference type="InterPro" id="IPR028923">
    <property type="entry name" value="SAICAR_synt/ADE2_N"/>
</dbReference>
<reference evidence="13" key="4">
    <citation type="submission" date="2023-04" db="EMBL/GenBank/DDBJ databases">
        <title>Genomic of Limosilactobacillus fermentum MSJK0025.</title>
        <authorList>
            <person name="Yang S."/>
        </authorList>
    </citation>
    <scope>NUCLEOTIDE SEQUENCE</scope>
    <source>
        <strain evidence="13">MSJK0025</strain>
    </source>
</reference>
<dbReference type="Gene3D" id="3.30.200.20">
    <property type="entry name" value="Phosphorylase Kinase, domain 1"/>
    <property type="match status" value="1"/>
</dbReference>
<keyword evidence="4 8" id="KW-0547">Nucleotide-binding</keyword>
<dbReference type="EMBL" id="POTQ01000016">
    <property type="protein sequence ID" value="PNV57516.1"/>
    <property type="molecule type" value="Genomic_DNA"/>
</dbReference>
<evidence type="ECO:0000256" key="6">
    <source>
        <dbReference type="ARBA" id="ARBA00022840"/>
    </source>
</evidence>
<organism evidence="10 14">
    <name type="scientific">Limosilactobacillus fermentum</name>
    <name type="common">Lactobacillus fermentum</name>
    <dbReference type="NCBI Taxonomy" id="1613"/>
    <lineage>
        <taxon>Bacteria</taxon>
        <taxon>Bacillati</taxon>
        <taxon>Bacillota</taxon>
        <taxon>Bacilli</taxon>
        <taxon>Lactobacillales</taxon>
        <taxon>Lactobacillaceae</taxon>
        <taxon>Limosilactobacillus</taxon>
    </lineage>
</organism>
<dbReference type="Proteomes" id="UP000236514">
    <property type="component" value="Unassembled WGS sequence"/>
</dbReference>
<keyword evidence="5 8" id="KW-0658">Purine biosynthesis</keyword>
<protein>
    <recommendedName>
        <fullName evidence="8">Phosphoribosylaminoimidazole-succinocarboxamide synthase</fullName>
        <ecNumber evidence="8">6.3.2.6</ecNumber>
    </recommendedName>
    <alternativeName>
        <fullName evidence="8">SAICAR synthetase</fullName>
    </alternativeName>
</protein>
<dbReference type="RefSeq" id="WP_046025600.1">
    <property type="nucleotide sequence ID" value="NZ_CALYNE010000022.1"/>
</dbReference>
<dbReference type="CDD" id="cd01415">
    <property type="entry name" value="SAICAR_synt_PurC"/>
    <property type="match status" value="1"/>
</dbReference>
<evidence type="ECO:0000256" key="8">
    <source>
        <dbReference type="HAMAP-Rule" id="MF_00137"/>
    </source>
</evidence>
<dbReference type="PROSITE" id="PS01058">
    <property type="entry name" value="SAICAR_SYNTHETASE_2"/>
    <property type="match status" value="1"/>
</dbReference>
<dbReference type="HAMAP" id="MF_00137">
    <property type="entry name" value="SAICAR_synth"/>
    <property type="match status" value="1"/>
</dbReference>
<evidence type="ECO:0000256" key="4">
    <source>
        <dbReference type="ARBA" id="ARBA00022741"/>
    </source>
</evidence>
<evidence type="ECO:0000313" key="13">
    <source>
        <dbReference type="EMBL" id="WFR89320.1"/>
    </source>
</evidence>
<dbReference type="PANTHER" id="PTHR43599:SF3">
    <property type="entry name" value="SI:DKEY-6E2.2"/>
    <property type="match status" value="1"/>
</dbReference>
<comment type="catalytic activity">
    <reaction evidence="7 8">
        <text>5-amino-1-(5-phospho-D-ribosyl)imidazole-4-carboxylate + L-aspartate + ATP = (2S)-2-[5-amino-1-(5-phospho-beta-D-ribosyl)imidazole-4-carboxamido]succinate + ADP + phosphate + 2 H(+)</text>
        <dbReference type="Rhea" id="RHEA:22628"/>
        <dbReference type="ChEBI" id="CHEBI:15378"/>
        <dbReference type="ChEBI" id="CHEBI:29991"/>
        <dbReference type="ChEBI" id="CHEBI:30616"/>
        <dbReference type="ChEBI" id="CHEBI:43474"/>
        <dbReference type="ChEBI" id="CHEBI:58443"/>
        <dbReference type="ChEBI" id="CHEBI:77657"/>
        <dbReference type="ChEBI" id="CHEBI:456216"/>
        <dbReference type="EC" id="6.3.2.6"/>
    </reaction>
</comment>
<reference evidence="12 16" key="3">
    <citation type="submission" date="2020-04" db="EMBL/GenBank/DDBJ databases">
        <title>Novel strain L. Fermentum HFD1 producer antibacterial peptides.</title>
        <authorList>
            <person name="Ozhegov G.D."/>
            <person name="Pavlova A.S."/>
            <person name="Zhuravleva D.E."/>
            <person name="Gogoleva N.V."/>
            <person name="Shagimardanova E.I."/>
            <person name="Markelova M.I."/>
            <person name="Yarullina D.R."/>
            <person name="Kayumov A.R."/>
        </authorList>
    </citation>
    <scope>NUCLEOTIDE SEQUENCE [LARGE SCALE GENOMIC DNA]</scope>
    <source>
        <strain evidence="12 16">HFD1</strain>
    </source>
</reference>
<evidence type="ECO:0000256" key="3">
    <source>
        <dbReference type="ARBA" id="ARBA00022598"/>
    </source>
</evidence>
<dbReference type="EMBL" id="CP121468">
    <property type="protein sequence ID" value="WFR89320.1"/>
    <property type="molecule type" value="Genomic_DNA"/>
</dbReference>
<evidence type="ECO:0000256" key="1">
    <source>
        <dbReference type="ARBA" id="ARBA00004672"/>
    </source>
</evidence>
<evidence type="ECO:0000256" key="5">
    <source>
        <dbReference type="ARBA" id="ARBA00022755"/>
    </source>
</evidence>
<feature type="domain" description="SAICAR synthetase/ADE2 N-terminal" evidence="9">
    <location>
        <begin position="6"/>
        <end position="232"/>
    </location>
</feature>
<evidence type="ECO:0000313" key="15">
    <source>
        <dbReference type="Proteomes" id="UP000236514"/>
    </source>
</evidence>
<dbReference type="SUPFAM" id="SSF56104">
    <property type="entry name" value="SAICAR synthase-like"/>
    <property type="match status" value="1"/>
</dbReference>
<evidence type="ECO:0000313" key="11">
    <source>
        <dbReference type="EMBL" id="PNV57516.1"/>
    </source>
</evidence>
<dbReference type="GO" id="GO:0004639">
    <property type="term" value="F:phosphoribosylaminoimidazolesuccinocarboxamide synthase activity"/>
    <property type="evidence" value="ECO:0007669"/>
    <property type="project" value="UniProtKB-UniRule"/>
</dbReference>
<dbReference type="Proteomes" id="UP000503169">
    <property type="component" value="Chromosome"/>
</dbReference>
<evidence type="ECO:0000256" key="2">
    <source>
        <dbReference type="ARBA" id="ARBA00010190"/>
    </source>
</evidence>
<dbReference type="UniPathway" id="UPA00074">
    <property type="reaction ID" value="UER00131"/>
</dbReference>
<dbReference type="EMBL" id="CP019030">
    <property type="protein sequence ID" value="APU45755.1"/>
    <property type="molecule type" value="Genomic_DNA"/>
</dbReference>
<reference evidence="10 14" key="1">
    <citation type="submission" date="2016-12" db="EMBL/GenBank/DDBJ databases">
        <title>Complete Genome Sequence of Lactobacillus fermentum Strain SNUV175, a Probiotic for Treatment of Bacterial Vaginosis.</title>
        <authorList>
            <person name="Lee S."/>
            <person name="You H.J."/>
            <person name="Kwon B."/>
            <person name="Ko G."/>
        </authorList>
    </citation>
    <scope>NUCLEOTIDE SEQUENCE [LARGE SCALE GENOMIC DNA]</scope>
    <source>
        <strain evidence="10 14">SNUV175</strain>
    </source>
</reference>